<reference evidence="2" key="2">
    <citation type="submission" date="2018-02" db="UniProtKB">
        <authorList>
            <consortium name="EnsemblPlants"/>
        </authorList>
    </citation>
    <scope>IDENTIFICATION</scope>
    <source>
        <strain evidence="2">Williams 82</strain>
    </source>
</reference>
<dbReference type="AlphaFoldDB" id="A0A0R0IH52"/>
<dbReference type="EnsemblPlants" id="KRH41740">
    <property type="protein sequence ID" value="KRH41740"/>
    <property type="gene ID" value="GLYMA_08G047700"/>
</dbReference>
<keyword evidence="3" id="KW-1185">Reference proteome</keyword>
<name>A0A0R0IH52_SOYBN</name>
<accession>A0A0R0IH52</accession>
<evidence type="ECO:0000313" key="2">
    <source>
        <dbReference type="EnsemblPlants" id="KRH41740"/>
    </source>
</evidence>
<dbReference type="EMBL" id="CM000841">
    <property type="protein sequence ID" value="KRH41740.1"/>
    <property type="molecule type" value="Genomic_DNA"/>
</dbReference>
<reference evidence="1 2" key="1">
    <citation type="journal article" date="2010" name="Nature">
        <title>Genome sequence of the palaeopolyploid soybean.</title>
        <authorList>
            <person name="Schmutz J."/>
            <person name="Cannon S.B."/>
            <person name="Schlueter J."/>
            <person name="Ma J."/>
            <person name="Mitros T."/>
            <person name="Nelson W."/>
            <person name="Hyten D.L."/>
            <person name="Song Q."/>
            <person name="Thelen J.J."/>
            <person name="Cheng J."/>
            <person name="Xu D."/>
            <person name="Hellsten U."/>
            <person name="May G.D."/>
            <person name="Yu Y."/>
            <person name="Sakurai T."/>
            <person name="Umezawa T."/>
            <person name="Bhattacharyya M.K."/>
            <person name="Sandhu D."/>
            <person name="Valliyodan B."/>
            <person name="Lindquist E."/>
            <person name="Peto M."/>
            <person name="Grant D."/>
            <person name="Shu S."/>
            <person name="Goodstein D."/>
            <person name="Barry K."/>
            <person name="Futrell-Griggs M."/>
            <person name="Abernathy B."/>
            <person name="Du J."/>
            <person name="Tian Z."/>
            <person name="Zhu L."/>
            <person name="Gill N."/>
            <person name="Joshi T."/>
            <person name="Libault M."/>
            <person name="Sethuraman A."/>
            <person name="Zhang X.-C."/>
            <person name="Shinozaki K."/>
            <person name="Nguyen H.T."/>
            <person name="Wing R.A."/>
            <person name="Cregan P."/>
            <person name="Specht J."/>
            <person name="Grimwood J."/>
            <person name="Rokhsar D."/>
            <person name="Stacey G."/>
            <person name="Shoemaker R.C."/>
            <person name="Jackson S.A."/>
        </authorList>
    </citation>
    <scope>NUCLEOTIDE SEQUENCE [LARGE SCALE GENOMIC DNA]</scope>
    <source>
        <strain evidence="2">cv. Williams 82</strain>
        <tissue evidence="1">Callus</tissue>
    </source>
</reference>
<reference evidence="1" key="3">
    <citation type="submission" date="2018-07" db="EMBL/GenBank/DDBJ databases">
        <title>WGS assembly of Glycine max.</title>
        <authorList>
            <person name="Schmutz J."/>
            <person name="Cannon S."/>
            <person name="Schlueter J."/>
            <person name="Ma J."/>
            <person name="Mitros T."/>
            <person name="Nelson W."/>
            <person name="Hyten D."/>
            <person name="Song Q."/>
            <person name="Thelen J."/>
            <person name="Cheng J."/>
            <person name="Xu D."/>
            <person name="Hellsten U."/>
            <person name="May G."/>
            <person name="Yu Y."/>
            <person name="Sakurai T."/>
            <person name="Umezawa T."/>
            <person name="Bhattacharyya M."/>
            <person name="Sandhu D."/>
            <person name="Valliyodan B."/>
            <person name="Lindquist E."/>
            <person name="Peto M."/>
            <person name="Grant D."/>
            <person name="Shu S."/>
            <person name="Goodstein D."/>
            <person name="Barry K."/>
            <person name="Futrell-Griggs M."/>
            <person name="Abernathy B."/>
            <person name="Du J."/>
            <person name="Tian Z."/>
            <person name="Zhu L."/>
            <person name="Gill N."/>
            <person name="Joshi T."/>
            <person name="Libault M."/>
            <person name="Sethuraman A."/>
            <person name="Zhang X."/>
            <person name="Shinozaki K."/>
            <person name="Nguyen H."/>
            <person name="Wing R."/>
            <person name="Cregan P."/>
            <person name="Specht J."/>
            <person name="Grimwood J."/>
            <person name="Rokhsar D."/>
            <person name="Stacey G."/>
            <person name="Shoemaker R."/>
            <person name="Jackson S."/>
        </authorList>
    </citation>
    <scope>NUCLEOTIDE SEQUENCE</scope>
    <source>
        <tissue evidence="1">Callus</tissue>
    </source>
</reference>
<protein>
    <submittedName>
        <fullName evidence="1 2">Uncharacterized protein</fullName>
    </submittedName>
</protein>
<dbReference type="Gramene" id="KRH41740">
    <property type="protein sequence ID" value="KRH41740"/>
    <property type="gene ID" value="GLYMA_08G047700"/>
</dbReference>
<dbReference type="Proteomes" id="UP000008827">
    <property type="component" value="Chromosome 8"/>
</dbReference>
<sequence length="75" mass="8831">MLHRDGNPAYLDTVNRIWRCRVRHKDVSGERSLLLLPELERWRSDIEASLLDSQVLERLASIDTTSMDRFGPFIY</sequence>
<organism evidence="1">
    <name type="scientific">Glycine max</name>
    <name type="common">Soybean</name>
    <name type="synonym">Glycine hispida</name>
    <dbReference type="NCBI Taxonomy" id="3847"/>
    <lineage>
        <taxon>Eukaryota</taxon>
        <taxon>Viridiplantae</taxon>
        <taxon>Streptophyta</taxon>
        <taxon>Embryophyta</taxon>
        <taxon>Tracheophyta</taxon>
        <taxon>Spermatophyta</taxon>
        <taxon>Magnoliopsida</taxon>
        <taxon>eudicotyledons</taxon>
        <taxon>Gunneridae</taxon>
        <taxon>Pentapetalae</taxon>
        <taxon>rosids</taxon>
        <taxon>fabids</taxon>
        <taxon>Fabales</taxon>
        <taxon>Fabaceae</taxon>
        <taxon>Papilionoideae</taxon>
        <taxon>50 kb inversion clade</taxon>
        <taxon>NPAAA clade</taxon>
        <taxon>indigoferoid/millettioid clade</taxon>
        <taxon>Phaseoleae</taxon>
        <taxon>Glycine</taxon>
        <taxon>Glycine subgen. Soja</taxon>
    </lineage>
</organism>
<evidence type="ECO:0000313" key="1">
    <source>
        <dbReference type="EMBL" id="KRH41740.1"/>
    </source>
</evidence>
<dbReference type="InParanoid" id="A0A0R0IH52"/>
<proteinExistence type="predicted"/>
<evidence type="ECO:0000313" key="3">
    <source>
        <dbReference type="Proteomes" id="UP000008827"/>
    </source>
</evidence>
<gene>
    <name evidence="1" type="ORF">GLYMA_08G047700</name>
</gene>